<evidence type="ECO:0000256" key="2">
    <source>
        <dbReference type="ARBA" id="ARBA00023125"/>
    </source>
</evidence>
<keyword evidence="4" id="KW-0804">Transcription</keyword>
<accession>A0AA48KDE2</accession>
<keyword evidence="1" id="KW-0805">Transcription regulation</keyword>
<dbReference type="PROSITE" id="PS00041">
    <property type="entry name" value="HTH_ARAC_FAMILY_1"/>
    <property type="match status" value="1"/>
</dbReference>
<dbReference type="GO" id="GO:0043565">
    <property type="term" value="F:sequence-specific DNA binding"/>
    <property type="evidence" value="ECO:0007669"/>
    <property type="project" value="InterPro"/>
</dbReference>
<dbReference type="SUPFAM" id="SSF51215">
    <property type="entry name" value="Regulatory protein AraC"/>
    <property type="match status" value="1"/>
</dbReference>
<evidence type="ECO:0000256" key="3">
    <source>
        <dbReference type="ARBA" id="ARBA00023159"/>
    </source>
</evidence>
<gene>
    <name evidence="6" type="ORF">METESE_30690</name>
</gene>
<dbReference type="SMART" id="SM00342">
    <property type="entry name" value="HTH_ARAC"/>
    <property type="match status" value="1"/>
</dbReference>
<organism evidence="6 7">
    <name type="scientific">Mesoterricola sediminis</name>
    <dbReference type="NCBI Taxonomy" id="2927980"/>
    <lineage>
        <taxon>Bacteria</taxon>
        <taxon>Pseudomonadati</taxon>
        <taxon>Acidobacteriota</taxon>
        <taxon>Holophagae</taxon>
        <taxon>Holophagales</taxon>
        <taxon>Holophagaceae</taxon>
        <taxon>Mesoterricola</taxon>
    </lineage>
</organism>
<keyword evidence="3" id="KW-0010">Activator</keyword>
<dbReference type="InterPro" id="IPR018062">
    <property type="entry name" value="HTH_AraC-typ_CS"/>
</dbReference>
<dbReference type="InterPro" id="IPR020449">
    <property type="entry name" value="Tscrpt_reg_AraC-type_HTH"/>
</dbReference>
<dbReference type="PRINTS" id="PR00032">
    <property type="entry name" value="HTHARAC"/>
</dbReference>
<dbReference type="SUPFAM" id="SSF46689">
    <property type="entry name" value="Homeodomain-like"/>
    <property type="match status" value="1"/>
</dbReference>
<keyword evidence="7" id="KW-1185">Reference proteome</keyword>
<protein>
    <recommendedName>
        <fullName evidence="5">HTH araC/xylS-type domain-containing protein</fullName>
    </recommendedName>
</protein>
<dbReference type="GO" id="GO:0003700">
    <property type="term" value="F:DNA-binding transcription factor activity"/>
    <property type="evidence" value="ECO:0007669"/>
    <property type="project" value="InterPro"/>
</dbReference>
<dbReference type="Pfam" id="PF12833">
    <property type="entry name" value="HTH_18"/>
    <property type="match status" value="1"/>
</dbReference>
<dbReference type="RefSeq" id="WP_243329497.1">
    <property type="nucleotide sequence ID" value="NZ_AP027081.1"/>
</dbReference>
<dbReference type="Gene3D" id="1.10.10.60">
    <property type="entry name" value="Homeodomain-like"/>
    <property type="match status" value="2"/>
</dbReference>
<reference evidence="6" key="1">
    <citation type="journal article" date="2023" name="Int. J. Syst. Evol. Microbiol.">
        <title>Mesoterricola silvestris gen. nov., sp. nov., Mesoterricola sediminis sp. nov., Geothrix oryzae sp. nov., Geothrix edaphica sp. nov., Geothrix rubra sp. nov., and Geothrix limicola sp. nov., six novel members of Acidobacteriota isolated from soils.</title>
        <authorList>
            <person name="Itoh H."/>
            <person name="Sugisawa Y."/>
            <person name="Mise K."/>
            <person name="Xu Z."/>
            <person name="Kuniyasu M."/>
            <person name="Ushijima N."/>
            <person name="Kawano K."/>
            <person name="Kobayashi E."/>
            <person name="Shiratori Y."/>
            <person name="Masuda Y."/>
            <person name="Senoo K."/>
        </authorList>
    </citation>
    <scope>NUCLEOTIDE SEQUENCE</scope>
    <source>
        <strain evidence="6">W786</strain>
    </source>
</reference>
<dbReference type="InterPro" id="IPR009057">
    <property type="entry name" value="Homeodomain-like_sf"/>
</dbReference>
<dbReference type="InterPro" id="IPR018060">
    <property type="entry name" value="HTH_AraC"/>
</dbReference>
<evidence type="ECO:0000256" key="1">
    <source>
        <dbReference type="ARBA" id="ARBA00023015"/>
    </source>
</evidence>
<feature type="domain" description="HTH araC/xylS-type" evidence="5">
    <location>
        <begin position="169"/>
        <end position="271"/>
    </location>
</feature>
<dbReference type="InterPro" id="IPR050204">
    <property type="entry name" value="AraC_XylS_family_regulators"/>
</dbReference>
<dbReference type="PROSITE" id="PS01124">
    <property type="entry name" value="HTH_ARAC_FAMILY_2"/>
    <property type="match status" value="1"/>
</dbReference>
<evidence type="ECO:0000313" key="6">
    <source>
        <dbReference type="EMBL" id="BDU78111.1"/>
    </source>
</evidence>
<dbReference type="AlphaFoldDB" id="A0AA48KDE2"/>
<dbReference type="PANTHER" id="PTHR46796:SF6">
    <property type="entry name" value="ARAC SUBFAMILY"/>
    <property type="match status" value="1"/>
</dbReference>
<dbReference type="KEGG" id="msea:METESE_30690"/>
<evidence type="ECO:0000256" key="4">
    <source>
        <dbReference type="ARBA" id="ARBA00023163"/>
    </source>
</evidence>
<evidence type="ECO:0000313" key="7">
    <source>
        <dbReference type="Proteomes" id="UP001228113"/>
    </source>
</evidence>
<keyword evidence="2" id="KW-0238">DNA-binding</keyword>
<proteinExistence type="predicted"/>
<evidence type="ECO:0000259" key="5">
    <source>
        <dbReference type="PROSITE" id="PS01124"/>
    </source>
</evidence>
<dbReference type="Proteomes" id="UP001228113">
    <property type="component" value="Chromosome"/>
</dbReference>
<dbReference type="PANTHER" id="PTHR46796">
    <property type="entry name" value="HTH-TYPE TRANSCRIPTIONAL ACTIVATOR RHAS-RELATED"/>
    <property type="match status" value="1"/>
</dbReference>
<name>A0AA48KDE2_9BACT</name>
<dbReference type="InterPro" id="IPR037923">
    <property type="entry name" value="HTH-like"/>
</dbReference>
<sequence>MAQGPSPRWKLAPTPQDEAWGLYVTALGSSDRPEEEGGPGWRLIFLVRGGATVAGPGRRRIRLEAGEAVLLEAGAGGAFLPDPARGCRLHQVDFAGWQMERWLAAGLFGPLPRVFRTGFDEGQLGLVARLVELVRSRPPGAARLMAGALGHLLARLETSLRNQPGGPRARLVQEVRRRLADPEGEPQGTGPLAEELGVSETWLRRCFRGQTGLSPRGFRMRSRLDRACELLADTDEPVRAVAERLGFSSQAYFSRVFRQQTGLAPTVWRSRRTKG</sequence>
<dbReference type="EMBL" id="AP027081">
    <property type="protein sequence ID" value="BDU78111.1"/>
    <property type="molecule type" value="Genomic_DNA"/>
</dbReference>